<reference evidence="1 2" key="1">
    <citation type="submission" date="2019-04" db="EMBL/GenBank/DDBJ databases">
        <title>Whole genome sequencing of Brevibacillus sp. TGS2-1.</title>
        <authorList>
            <person name="Choi A."/>
        </authorList>
    </citation>
    <scope>NUCLEOTIDE SEQUENCE [LARGE SCALE GENOMIC DNA]</scope>
    <source>
        <strain evidence="1 2">TGS2-1</strain>
    </source>
</reference>
<keyword evidence="2" id="KW-1185">Reference proteome</keyword>
<dbReference type="OrthoDB" id="9553379at2"/>
<name>A0A4U2Y9C4_9BACL</name>
<evidence type="ECO:0000313" key="2">
    <source>
        <dbReference type="Proteomes" id="UP000307841"/>
    </source>
</evidence>
<gene>
    <name evidence="1" type="ORF">E8L90_18235</name>
</gene>
<dbReference type="Proteomes" id="UP000307841">
    <property type="component" value="Unassembled WGS sequence"/>
</dbReference>
<organism evidence="1 2">
    <name type="scientific">Brevibacillus antibioticus</name>
    <dbReference type="NCBI Taxonomy" id="2570228"/>
    <lineage>
        <taxon>Bacteria</taxon>
        <taxon>Bacillati</taxon>
        <taxon>Bacillota</taxon>
        <taxon>Bacilli</taxon>
        <taxon>Bacillales</taxon>
        <taxon>Paenibacillaceae</taxon>
        <taxon>Brevibacillus</taxon>
    </lineage>
</organism>
<dbReference type="RefSeq" id="WP_162309100.1">
    <property type="nucleotide sequence ID" value="NZ_SZNK01000001.1"/>
</dbReference>
<comment type="caution">
    <text evidence="1">The sequence shown here is derived from an EMBL/GenBank/DDBJ whole genome shotgun (WGS) entry which is preliminary data.</text>
</comment>
<dbReference type="AlphaFoldDB" id="A0A4U2Y9C4"/>
<protein>
    <submittedName>
        <fullName evidence="1">Uncharacterized protein</fullName>
    </submittedName>
</protein>
<dbReference type="EMBL" id="SZNK01000001">
    <property type="protein sequence ID" value="TKI57239.1"/>
    <property type="molecule type" value="Genomic_DNA"/>
</dbReference>
<sequence>MMKSEIAMCKICGNKIDSQVPRFYFPKLPQWHNLSKWSSSILHIDCVKSIDDKHEIGKTLADIVQDLALKSKFEPFLHRSGNIVVRGRLDEKAIEILNFEDFIEMSFPVTSLEKIILLTPTESISSRTQTIYVLKDSKIKIESKLFTVYLSELNFLRLKDILESPEIRACFKN</sequence>
<accession>A0A4U2Y9C4</accession>
<evidence type="ECO:0000313" key="1">
    <source>
        <dbReference type="EMBL" id="TKI57239.1"/>
    </source>
</evidence>
<proteinExistence type="predicted"/>